<organism evidence="1">
    <name type="scientific">Methanosarcina barkeri (strain Fusaro / DSM 804)</name>
    <dbReference type="NCBI Taxonomy" id="269797"/>
    <lineage>
        <taxon>Archaea</taxon>
        <taxon>Methanobacteriati</taxon>
        <taxon>Methanobacteriota</taxon>
        <taxon>Stenosarchaea group</taxon>
        <taxon>Methanomicrobia</taxon>
        <taxon>Methanosarcinales</taxon>
        <taxon>Methanosarcinaceae</taxon>
        <taxon>Methanosarcina</taxon>
    </lineage>
</organism>
<gene>
    <name evidence="1" type="ordered locus">Mbar_A2870</name>
</gene>
<dbReference type="EMBL" id="CP000099">
    <property type="protein sequence ID" value="AAZ71770.1"/>
    <property type="molecule type" value="Genomic_DNA"/>
</dbReference>
<sequence>MLSNILGTQRSTKESGLSEKPVKKLEFPNFIKLTPKKVKIYEIFILTVLNNKIYFTCLQYQKRIGGVYGSSRSRPARSASNKYSHSCLVCPVHCRKTRS</sequence>
<name>Q468C2_METBF</name>
<accession>Q468C2</accession>
<dbReference type="PaxDb" id="269797-Mbar_A2870"/>
<evidence type="ECO:0000313" key="1">
    <source>
        <dbReference type="EMBL" id="AAZ71770.1"/>
    </source>
</evidence>
<dbReference type="KEGG" id="mba:Mbar_A2870"/>
<proteinExistence type="predicted"/>
<dbReference type="HOGENOM" id="CLU_2313775_0_0_2"/>
<protein>
    <submittedName>
        <fullName evidence="1">Uncharacterized protein</fullName>
    </submittedName>
</protein>
<dbReference type="AlphaFoldDB" id="Q468C2"/>
<reference evidence="1" key="1">
    <citation type="submission" date="2006-06" db="EMBL/GenBank/DDBJ databases">
        <title>Complete sequence of chromosome 1 of Methanosarcina barkeri str. fusaro.</title>
        <authorList>
            <person name="Copeland A."/>
            <person name="Lucas S."/>
            <person name="Lapidus A."/>
            <person name="Barry K."/>
            <person name="Detter J.C."/>
            <person name="Glavina T."/>
            <person name="Hammon N."/>
            <person name="Israni S."/>
            <person name="Pitluck S."/>
            <person name="Goodwin L.A."/>
            <person name="Saunders E.H."/>
            <person name="Schmutz J."/>
            <person name="Larimer F."/>
            <person name="Land M."/>
            <person name="Anderson I."/>
            <person name="Richardson P."/>
        </authorList>
    </citation>
    <scope>NUCLEOTIDE SEQUENCE</scope>
    <source>
        <strain evidence="1">Fusaro</strain>
    </source>
</reference>